<accession>A0A1Y1JK79</accession>
<evidence type="ECO:0000259" key="3">
    <source>
        <dbReference type="Pfam" id="PF00561"/>
    </source>
</evidence>
<dbReference type="AlphaFoldDB" id="A0A1Y1JK79"/>
<dbReference type="EMBL" id="BDQF01000010">
    <property type="protein sequence ID" value="GAW81192.1"/>
    <property type="molecule type" value="Genomic_DNA"/>
</dbReference>
<organism evidence="4 5">
    <name type="scientific">Plasmodium gonderi</name>
    <dbReference type="NCBI Taxonomy" id="77519"/>
    <lineage>
        <taxon>Eukaryota</taxon>
        <taxon>Sar</taxon>
        <taxon>Alveolata</taxon>
        <taxon>Apicomplexa</taxon>
        <taxon>Aconoidasida</taxon>
        <taxon>Haemosporida</taxon>
        <taxon>Plasmodiidae</taxon>
        <taxon>Plasmodium</taxon>
        <taxon>Plasmodium (Plasmodium)</taxon>
    </lineage>
</organism>
<gene>
    <name evidence="4" type="ORF">PGO_093920</name>
</gene>
<protein>
    <submittedName>
        <fullName evidence="4">Alpha/beta hydrolase</fullName>
    </submittedName>
</protein>
<dbReference type="RefSeq" id="XP_028543781.1">
    <property type="nucleotide sequence ID" value="XM_028687980.1"/>
</dbReference>
<evidence type="ECO:0000313" key="5">
    <source>
        <dbReference type="Proteomes" id="UP000195521"/>
    </source>
</evidence>
<keyword evidence="5" id="KW-1185">Reference proteome</keyword>
<evidence type="ECO:0000256" key="2">
    <source>
        <dbReference type="ARBA" id="ARBA00022801"/>
    </source>
</evidence>
<dbReference type="PANTHER" id="PTHR46118">
    <property type="entry name" value="PROTEIN ABHD11"/>
    <property type="match status" value="1"/>
</dbReference>
<dbReference type="Proteomes" id="UP000195521">
    <property type="component" value="Unassembled WGS sequence"/>
</dbReference>
<keyword evidence="2 4" id="KW-0378">Hydrolase</keyword>
<reference evidence="5" key="1">
    <citation type="submission" date="2017-04" db="EMBL/GenBank/DDBJ databases">
        <title>Plasmodium gonderi genome.</title>
        <authorList>
            <person name="Arisue N."/>
            <person name="Honma H."/>
            <person name="Kawai S."/>
            <person name="Tougan T."/>
            <person name="Tanabe K."/>
            <person name="Horii T."/>
        </authorList>
    </citation>
    <scope>NUCLEOTIDE SEQUENCE [LARGE SCALE GENOMIC DNA]</scope>
    <source>
        <strain evidence="5">ATCC 30045</strain>
    </source>
</reference>
<dbReference type="PANTHER" id="PTHR46118:SF4">
    <property type="entry name" value="PROTEIN ABHD11"/>
    <property type="match status" value="1"/>
</dbReference>
<dbReference type="Pfam" id="PF00561">
    <property type="entry name" value="Abhydrolase_1"/>
    <property type="match status" value="1"/>
</dbReference>
<evidence type="ECO:0000313" key="4">
    <source>
        <dbReference type="EMBL" id="GAW81192.1"/>
    </source>
</evidence>
<feature type="domain" description="AB hydrolase-1" evidence="3">
    <location>
        <begin position="134"/>
        <end position="234"/>
    </location>
</feature>
<dbReference type="SUPFAM" id="SSF53474">
    <property type="entry name" value="alpha/beta-Hydrolases"/>
    <property type="match status" value="1"/>
</dbReference>
<dbReference type="InterPro" id="IPR029058">
    <property type="entry name" value="AB_hydrolase_fold"/>
</dbReference>
<proteinExistence type="inferred from homology"/>
<dbReference type="OMA" id="QFICMSL"/>
<comment type="caution">
    <text evidence="4">The sequence shown here is derived from an EMBL/GenBank/DDBJ whole genome shotgun (WGS) entry which is preliminary data.</text>
</comment>
<dbReference type="OrthoDB" id="194865at2759"/>
<sequence length="420" mass="48846">MFLLSVVRSVYIISEIVNLCRCFLFFQRRELREILRQGTNTSERKKEMLSLFLKESIKLRDSIRCVNNLSRYKYGKSISSTASNNVRTRIMSSSVFNSFGSSRESKEIEHIVDGISFTIHNNTNIYKDETSNIPIVLIHGCYGSKKNFRFFNKYLKSNKIITIDLRNHGNSIHTDTMKYEEMENDIKNVLEKLQIKKCCLVGFSLGGKVSMYCALKNSSLFSHLIVMDILPFDYNTKSTHVKLPYNISYMTEILFNIKTKMKPRTKAQFLDQLREKIPNISNSFAQFICMSLVEVTEEVRKETNFLEDPNMEPLKKNSSNDNQPIENKKLLWKINVDTIYKELPHILSFPLNCDKYKYTNPCNFIIGQKSDLVYTIPDYESIIKNFFPTCHNFVLPNASHTVYIDNVKECAGIVNNMLRL</sequence>
<comment type="similarity">
    <text evidence="1">Belongs to the AB hydrolase superfamily.</text>
</comment>
<name>A0A1Y1JK79_PLAGO</name>
<dbReference type="InterPro" id="IPR000073">
    <property type="entry name" value="AB_hydrolase_1"/>
</dbReference>
<dbReference type="GO" id="GO:0052689">
    <property type="term" value="F:carboxylic ester hydrolase activity"/>
    <property type="evidence" value="ECO:0007669"/>
    <property type="project" value="TreeGrafter"/>
</dbReference>
<dbReference type="GeneID" id="39747910"/>
<dbReference type="Gene3D" id="3.40.50.1820">
    <property type="entry name" value="alpha/beta hydrolase"/>
    <property type="match status" value="1"/>
</dbReference>
<evidence type="ECO:0000256" key="1">
    <source>
        <dbReference type="ARBA" id="ARBA00008645"/>
    </source>
</evidence>